<dbReference type="SMART" id="SM00212">
    <property type="entry name" value="UBCc"/>
    <property type="match status" value="1"/>
</dbReference>
<feature type="domain" description="UBC core" evidence="1">
    <location>
        <begin position="5"/>
        <end position="159"/>
    </location>
</feature>
<accession>A0ABQ5K0Y6</accession>
<dbReference type="SUPFAM" id="SSF54495">
    <property type="entry name" value="UBC-like"/>
    <property type="match status" value="1"/>
</dbReference>
<evidence type="ECO:0000313" key="3">
    <source>
        <dbReference type="Proteomes" id="UP001057375"/>
    </source>
</evidence>
<keyword evidence="3" id="KW-1185">Reference proteome</keyword>
<protein>
    <submittedName>
        <fullName evidence="2">Unnamed protein product</fullName>
    </submittedName>
</protein>
<dbReference type="PROSITE" id="PS50127">
    <property type="entry name" value="UBC_2"/>
    <property type="match status" value="1"/>
</dbReference>
<dbReference type="InterPro" id="IPR000608">
    <property type="entry name" value="UBC"/>
</dbReference>
<comment type="caution">
    <text evidence="2">The sequence shown here is derived from an EMBL/GenBank/DDBJ whole genome shotgun (WGS) entry which is preliminary data.</text>
</comment>
<proteinExistence type="predicted"/>
<dbReference type="Gene3D" id="3.10.110.10">
    <property type="entry name" value="Ubiquitin Conjugating Enzyme"/>
    <property type="match status" value="1"/>
</dbReference>
<evidence type="ECO:0000313" key="2">
    <source>
        <dbReference type="EMBL" id="GKT24862.1"/>
    </source>
</evidence>
<evidence type="ECO:0000259" key="1">
    <source>
        <dbReference type="PROSITE" id="PS50127"/>
    </source>
</evidence>
<name>A0ABQ5K0Y6_9EUKA</name>
<dbReference type="InterPro" id="IPR016135">
    <property type="entry name" value="UBQ-conjugating_enzyme/RWD"/>
</dbReference>
<reference evidence="2" key="1">
    <citation type="submission" date="2022-03" db="EMBL/GenBank/DDBJ databases">
        <title>Draft genome sequence of Aduncisulcus paluster, a free-living microaerophilic Fornicata.</title>
        <authorList>
            <person name="Yuyama I."/>
            <person name="Kume K."/>
            <person name="Tamura T."/>
            <person name="Inagaki Y."/>
            <person name="Hashimoto T."/>
        </authorList>
    </citation>
    <scope>NUCLEOTIDE SEQUENCE</scope>
    <source>
        <strain evidence="2">NY0171</strain>
    </source>
</reference>
<sequence>MDDPLFTRRVSQELKLLAELKWLQFEVINLHELHVSFRGLKDSDYQDGIYHIQIVLPKEYPLKAPDIIFMNESGRFIPFKRICLNFSSFHPEAWTPSVTLSNLISALRLFMLVDAPGVGCEIKPSEIRKSLAKRSTIFYCSKCKMNHFPLKKTLVDLHK</sequence>
<dbReference type="Pfam" id="PF00179">
    <property type="entry name" value="UQ_con"/>
    <property type="match status" value="1"/>
</dbReference>
<dbReference type="Proteomes" id="UP001057375">
    <property type="component" value="Unassembled WGS sequence"/>
</dbReference>
<dbReference type="PANTHER" id="PTHR24068">
    <property type="entry name" value="UBIQUITIN-CONJUGATING ENZYME E2"/>
    <property type="match status" value="1"/>
</dbReference>
<organism evidence="2 3">
    <name type="scientific">Aduncisulcus paluster</name>
    <dbReference type="NCBI Taxonomy" id="2918883"/>
    <lineage>
        <taxon>Eukaryota</taxon>
        <taxon>Metamonada</taxon>
        <taxon>Carpediemonas-like organisms</taxon>
        <taxon>Aduncisulcus</taxon>
    </lineage>
</organism>
<gene>
    <name evidence="2" type="ORF">ADUPG1_012866</name>
</gene>
<dbReference type="EMBL" id="BQXS01012550">
    <property type="protein sequence ID" value="GKT24862.1"/>
    <property type="molecule type" value="Genomic_DNA"/>
</dbReference>